<keyword evidence="10" id="KW-1185">Reference proteome</keyword>
<evidence type="ECO:0000256" key="4">
    <source>
        <dbReference type="ARBA" id="ARBA00030222"/>
    </source>
</evidence>
<dbReference type="eggNOG" id="KOG0892">
    <property type="taxonomic scope" value="Eukaryota"/>
</dbReference>
<dbReference type="RefSeq" id="XP_007416383.1">
    <property type="nucleotide sequence ID" value="XM_007416321.1"/>
</dbReference>
<dbReference type="InterPro" id="IPR038980">
    <property type="entry name" value="ATM_plant"/>
</dbReference>
<dbReference type="InterPro" id="IPR036940">
    <property type="entry name" value="PI3/4_kinase_cat_sf"/>
</dbReference>
<dbReference type="PROSITE" id="PS50290">
    <property type="entry name" value="PI3_4_KINASE_3"/>
    <property type="match status" value="1"/>
</dbReference>
<dbReference type="EMBL" id="GL883148">
    <property type="protein sequence ID" value="EGG00364.1"/>
    <property type="molecule type" value="Genomic_DNA"/>
</dbReference>
<keyword evidence="7" id="KW-0812">Transmembrane</keyword>
<keyword evidence="7" id="KW-1133">Transmembrane helix</keyword>
<dbReference type="Gene3D" id="1.10.1070.11">
    <property type="entry name" value="Phosphatidylinositol 3-/4-kinase, catalytic domain"/>
    <property type="match status" value="1"/>
</dbReference>
<dbReference type="PANTHER" id="PTHR37079">
    <property type="entry name" value="SERINE/THREONINE-PROTEIN KINASE ATM"/>
    <property type="match status" value="1"/>
</dbReference>
<dbReference type="GO" id="GO:0006974">
    <property type="term" value="P:DNA damage response"/>
    <property type="evidence" value="ECO:0007669"/>
    <property type="project" value="InterPro"/>
</dbReference>
<evidence type="ECO:0000313" key="10">
    <source>
        <dbReference type="Proteomes" id="UP000001072"/>
    </source>
</evidence>
<dbReference type="AlphaFoldDB" id="F4S4V3"/>
<reference evidence="10" key="1">
    <citation type="journal article" date="2011" name="Proc. Natl. Acad. Sci. U.S.A.">
        <title>Obligate biotrophy features unraveled by the genomic analysis of rust fungi.</title>
        <authorList>
            <person name="Duplessis S."/>
            <person name="Cuomo C.A."/>
            <person name="Lin Y.-C."/>
            <person name="Aerts A."/>
            <person name="Tisserant E."/>
            <person name="Veneault-Fourrey C."/>
            <person name="Joly D.L."/>
            <person name="Hacquard S."/>
            <person name="Amselem J."/>
            <person name="Cantarel B.L."/>
            <person name="Chiu R."/>
            <person name="Coutinho P.M."/>
            <person name="Feau N."/>
            <person name="Field M."/>
            <person name="Frey P."/>
            <person name="Gelhaye E."/>
            <person name="Goldberg J."/>
            <person name="Grabherr M.G."/>
            <person name="Kodira C.D."/>
            <person name="Kohler A."/>
            <person name="Kuees U."/>
            <person name="Lindquist E.A."/>
            <person name="Lucas S.M."/>
            <person name="Mago R."/>
            <person name="Mauceli E."/>
            <person name="Morin E."/>
            <person name="Murat C."/>
            <person name="Pangilinan J.L."/>
            <person name="Park R."/>
            <person name="Pearson M."/>
            <person name="Quesneville H."/>
            <person name="Rouhier N."/>
            <person name="Sakthikumar S."/>
            <person name="Salamov A.A."/>
            <person name="Schmutz J."/>
            <person name="Selles B."/>
            <person name="Shapiro H."/>
            <person name="Tanguay P."/>
            <person name="Tuskan G.A."/>
            <person name="Henrissat B."/>
            <person name="Van de Peer Y."/>
            <person name="Rouze P."/>
            <person name="Ellis J.G."/>
            <person name="Dodds P.N."/>
            <person name="Schein J.E."/>
            <person name="Zhong S."/>
            <person name="Hamelin R.C."/>
            <person name="Grigoriev I.V."/>
            <person name="Szabo L.J."/>
            <person name="Martin F."/>
        </authorList>
    </citation>
    <scope>NUCLEOTIDE SEQUENCE [LARGE SCALE GENOMIC DNA]</scope>
    <source>
        <strain evidence="10">98AG31 / pathotype 3-4-7</strain>
    </source>
</reference>
<dbReference type="InParanoid" id="F4S4V3"/>
<dbReference type="SUPFAM" id="SSF56112">
    <property type="entry name" value="Protein kinase-like (PK-like)"/>
    <property type="match status" value="1"/>
</dbReference>
<dbReference type="OrthoDB" id="381190at2759"/>
<name>F4S4V3_MELLP</name>
<dbReference type="STRING" id="747676.F4S4V3"/>
<evidence type="ECO:0000256" key="2">
    <source>
        <dbReference type="ARBA" id="ARBA00020288"/>
    </source>
</evidence>
<dbReference type="GeneID" id="18927842"/>
<accession>F4S4V3</accession>
<dbReference type="HOGENOM" id="CLU_2004426_0_0_1"/>
<evidence type="ECO:0000256" key="1">
    <source>
        <dbReference type="ARBA" id="ARBA00014619"/>
    </source>
</evidence>
<evidence type="ECO:0000256" key="6">
    <source>
        <dbReference type="ARBA" id="ARBA00032467"/>
    </source>
</evidence>
<organism evidence="10">
    <name type="scientific">Melampsora larici-populina (strain 98AG31 / pathotype 3-4-7)</name>
    <name type="common">Poplar leaf rust fungus</name>
    <dbReference type="NCBI Taxonomy" id="747676"/>
    <lineage>
        <taxon>Eukaryota</taxon>
        <taxon>Fungi</taxon>
        <taxon>Dikarya</taxon>
        <taxon>Basidiomycota</taxon>
        <taxon>Pucciniomycotina</taxon>
        <taxon>Pucciniomycetes</taxon>
        <taxon>Pucciniales</taxon>
        <taxon>Melampsoraceae</taxon>
        <taxon>Melampsora</taxon>
    </lineage>
</organism>
<dbReference type="GO" id="GO:0004674">
    <property type="term" value="F:protein serine/threonine kinase activity"/>
    <property type="evidence" value="ECO:0007669"/>
    <property type="project" value="InterPro"/>
</dbReference>
<dbReference type="VEuPathDB" id="FungiDB:MELLADRAFT_39798"/>
<evidence type="ECO:0000256" key="7">
    <source>
        <dbReference type="SAM" id="Phobius"/>
    </source>
</evidence>
<dbReference type="InterPro" id="IPR011009">
    <property type="entry name" value="Kinase-like_dom_sf"/>
</dbReference>
<dbReference type="PANTHER" id="PTHR37079:SF4">
    <property type="entry name" value="SERINE_THREONINE-PROTEIN KINASE ATM"/>
    <property type="match status" value="1"/>
</dbReference>
<keyword evidence="7" id="KW-0472">Membrane</keyword>
<protein>
    <recommendedName>
        <fullName evidence="1">Serine/threonine-protein kinase TEL1</fullName>
    </recommendedName>
    <alternativeName>
        <fullName evidence="3">ATM homolog</fullName>
    </alternativeName>
    <alternativeName>
        <fullName evidence="5 6">DNA-damage checkpoint kinase TEL1</fullName>
    </alternativeName>
    <alternativeName>
        <fullName evidence="2">Serine/threonine-protein kinase tel1</fullName>
    </alternativeName>
    <alternativeName>
        <fullName evidence="4">Telomere length regulation protein 1</fullName>
    </alternativeName>
</protein>
<sequence>MGDHSVEFYHNRQTSYIRSVATSFIAGYIVGLGARHQSNILLDKLTGEVFHIDFGIALDDSSWLPVPEKVPFRLTKDIITPFGIEDLKGTFTDSCKNTLRVFRMNNDVILTMLEVFIFNPLPSR</sequence>
<evidence type="ECO:0000256" key="5">
    <source>
        <dbReference type="ARBA" id="ARBA00031460"/>
    </source>
</evidence>
<feature type="transmembrane region" description="Helical" evidence="7">
    <location>
        <begin position="16"/>
        <end position="34"/>
    </location>
</feature>
<feature type="domain" description="PI3K/PI4K catalytic" evidence="8">
    <location>
        <begin position="1"/>
        <end position="124"/>
    </location>
</feature>
<dbReference type="InterPro" id="IPR000403">
    <property type="entry name" value="PI3/4_kinase_cat_dom"/>
</dbReference>
<evidence type="ECO:0000256" key="3">
    <source>
        <dbReference type="ARBA" id="ARBA00030020"/>
    </source>
</evidence>
<dbReference type="KEGG" id="mlr:MELLADRAFT_39798"/>
<proteinExistence type="predicted"/>
<evidence type="ECO:0000313" key="9">
    <source>
        <dbReference type="EMBL" id="EGG00364.1"/>
    </source>
</evidence>
<dbReference type="Proteomes" id="UP000001072">
    <property type="component" value="Unassembled WGS sequence"/>
</dbReference>
<dbReference type="Pfam" id="PF00454">
    <property type="entry name" value="PI3_PI4_kinase"/>
    <property type="match status" value="1"/>
</dbReference>
<gene>
    <name evidence="9" type="ORF">MELLADRAFT_39798</name>
</gene>
<evidence type="ECO:0000259" key="8">
    <source>
        <dbReference type="PROSITE" id="PS50290"/>
    </source>
</evidence>